<dbReference type="CDD" id="cd06174">
    <property type="entry name" value="MFS"/>
    <property type="match status" value="1"/>
</dbReference>
<reference evidence="5 6" key="1">
    <citation type="submission" date="2019-08" db="EMBL/GenBank/DDBJ databases">
        <title>In-depth cultivation of the pig gut microbiome towards novel bacterial diversity and tailored functional studies.</title>
        <authorList>
            <person name="Wylensek D."/>
            <person name="Hitch T.C.A."/>
            <person name="Clavel T."/>
        </authorList>
    </citation>
    <scope>NUCLEOTIDE SEQUENCE [LARGE SCALE GENOMIC DNA]</scope>
    <source>
        <strain evidence="5 6">BBE-744-WT-12</strain>
    </source>
</reference>
<dbReference type="Pfam" id="PF03130">
    <property type="entry name" value="HEAT_PBS"/>
    <property type="match status" value="1"/>
</dbReference>
<evidence type="ECO:0000256" key="2">
    <source>
        <dbReference type="ARBA" id="ARBA00022989"/>
    </source>
</evidence>
<dbReference type="InterPro" id="IPR004155">
    <property type="entry name" value="PBS_lyase_HEAT"/>
</dbReference>
<dbReference type="PANTHER" id="PTHR23526">
    <property type="entry name" value="INTEGRAL MEMBRANE TRANSPORT PROTEIN-RELATED"/>
    <property type="match status" value="1"/>
</dbReference>
<feature type="transmembrane region" description="Helical" evidence="4">
    <location>
        <begin position="155"/>
        <end position="172"/>
    </location>
</feature>
<feature type="transmembrane region" description="Helical" evidence="4">
    <location>
        <begin position="110"/>
        <end position="134"/>
    </location>
</feature>
<comment type="caution">
    <text evidence="5">The sequence shown here is derived from an EMBL/GenBank/DDBJ whole genome shotgun (WGS) entry which is preliminary data.</text>
</comment>
<keyword evidence="3 4" id="KW-0472">Membrane</keyword>
<dbReference type="InterPro" id="IPR016024">
    <property type="entry name" value="ARM-type_fold"/>
</dbReference>
<evidence type="ECO:0000256" key="1">
    <source>
        <dbReference type="ARBA" id="ARBA00022692"/>
    </source>
</evidence>
<organism evidence="5 6">
    <name type="scientific">Victivallis lenta</name>
    <dbReference type="NCBI Taxonomy" id="2606640"/>
    <lineage>
        <taxon>Bacteria</taxon>
        <taxon>Pseudomonadati</taxon>
        <taxon>Lentisphaerota</taxon>
        <taxon>Lentisphaeria</taxon>
        <taxon>Victivallales</taxon>
        <taxon>Victivallaceae</taxon>
        <taxon>Victivallis</taxon>
    </lineage>
</organism>
<dbReference type="InterPro" id="IPR011701">
    <property type="entry name" value="MFS"/>
</dbReference>
<keyword evidence="2 4" id="KW-1133">Transmembrane helix</keyword>
<feature type="transmembrane region" description="Helical" evidence="4">
    <location>
        <begin position="263"/>
        <end position="286"/>
    </location>
</feature>
<dbReference type="Gene3D" id="1.25.10.10">
    <property type="entry name" value="Leucine-rich Repeat Variant"/>
    <property type="match status" value="1"/>
</dbReference>
<feature type="transmembrane region" description="Helical" evidence="4">
    <location>
        <begin position="184"/>
        <end position="205"/>
    </location>
</feature>
<dbReference type="InterPro" id="IPR036259">
    <property type="entry name" value="MFS_trans_sf"/>
</dbReference>
<dbReference type="EMBL" id="VUNS01000001">
    <property type="protein sequence ID" value="MST95793.1"/>
    <property type="molecule type" value="Genomic_DNA"/>
</dbReference>
<accession>A0A844FY35</accession>
<protein>
    <submittedName>
        <fullName evidence="5">MFS transporter</fullName>
    </submittedName>
</protein>
<feature type="transmembrane region" description="Helical" evidence="4">
    <location>
        <begin position="236"/>
        <end position="257"/>
    </location>
</feature>
<dbReference type="GO" id="GO:0022857">
    <property type="term" value="F:transmembrane transporter activity"/>
    <property type="evidence" value="ECO:0007669"/>
    <property type="project" value="InterPro"/>
</dbReference>
<feature type="transmembrane region" description="Helical" evidence="4">
    <location>
        <begin position="343"/>
        <end position="366"/>
    </location>
</feature>
<keyword evidence="1 4" id="KW-0812">Transmembrane</keyword>
<dbReference type="RefSeq" id="WP_106053326.1">
    <property type="nucleotide sequence ID" value="NZ_DBFCGB010000103.1"/>
</dbReference>
<evidence type="ECO:0000256" key="4">
    <source>
        <dbReference type="SAM" id="Phobius"/>
    </source>
</evidence>
<dbReference type="PANTHER" id="PTHR23526:SF2">
    <property type="entry name" value="MAJOR FACILITATOR SUPERFAMILY (MFS) PROFILE DOMAIN-CONTAINING PROTEIN"/>
    <property type="match status" value="1"/>
</dbReference>
<feature type="transmembrane region" description="Helical" evidence="4">
    <location>
        <begin position="51"/>
        <end position="71"/>
    </location>
</feature>
<dbReference type="SUPFAM" id="SSF48371">
    <property type="entry name" value="ARM repeat"/>
    <property type="match status" value="1"/>
</dbReference>
<dbReference type="Pfam" id="PF13646">
    <property type="entry name" value="HEAT_2"/>
    <property type="match status" value="1"/>
</dbReference>
<proteinExistence type="predicted"/>
<gene>
    <name evidence="5" type="ORF">FYJ85_01880</name>
</gene>
<dbReference type="AlphaFoldDB" id="A0A844FY35"/>
<dbReference type="InterPro" id="IPR052528">
    <property type="entry name" value="Sugar_transport-like"/>
</dbReference>
<dbReference type="Proteomes" id="UP000435649">
    <property type="component" value="Unassembled WGS sequence"/>
</dbReference>
<feature type="transmembrane region" description="Helical" evidence="4">
    <location>
        <begin position="387"/>
        <end position="408"/>
    </location>
</feature>
<dbReference type="InterPro" id="IPR011989">
    <property type="entry name" value="ARM-like"/>
</dbReference>
<evidence type="ECO:0000313" key="5">
    <source>
        <dbReference type="EMBL" id="MST95793.1"/>
    </source>
</evidence>
<dbReference type="Pfam" id="PF07690">
    <property type="entry name" value="MFS_1"/>
    <property type="match status" value="1"/>
</dbReference>
<keyword evidence="6" id="KW-1185">Reference proteome</keyword>
<evidence type="ECO:0000313" key="6">
    <source>
        <dbReference type="Proteomes" id="UP000435649"/>
    </source>
</evidence>
<name>A0A844FY35_9BACT</name>
<evidence type="ECO:0000256" key="3">
    <source>
        <dbReference type="ARBA" id="ARBA00023136"/>
    </source>
</evidence>
<feature type="transmembrane region" description="Helical" evidence="4">
    <location>
        <begin position="83"/>
        <end position="104"/>
    </location>
</feature>
<dbReference type="SUPFAM" id="SSF103473">
    <property type="entry name" value="MFS general substrate transporter"/>
    <property type="match status" value="1"/>
</dbReference>
<feature type="transmembrane region" description="Helical" evidence="4">
    <location>
        <begin position="298"/>
        <end position="323"/>
    </location>
</feature>
<dbReference type="Gene3D" id="1.20.1250.20">
    <property type="entry name" value="MFS general substrate transporter like domains"/>
    <property type="match status" value="2"/>
</dbReference>
<dbReference type="SMART" id="SM00567">
    <property type="entry name" value="EZ_HEAT"/>
    <property type="match status" value="3"/>
</dbReference>
<sequence>MDEPVLSPRIVRRGMNLSILSAVLLSLFTAVSTSAIFTGLLRSIHLTNPQIGIVMSLPLLFPPMQIIGAYLQRRSFHRKRFWLFCSVTTYTLYLALTALVTVWFRLPAAAAFALFVSLYALIQTFTQLPASINLSWLGELVPRRESASFWSRRTGFAGITTMIGGVALGKLVDLLGREESTTYIVVLLIGILFGCLSTFVFAGAADPDPAPRPGTSFLTLVSETWHNREYRLLTGFFSYQSLFAWLSTGFIFVYLQAEDGMNFSMMTIQIMLAVSALVAFLSGYFFRVVGSKYGRKPVLVLCSVLKGVEFILWGILLPLNGILDEIGIWIVDRTAALWGGGPAGLPPGVFGALPVFLLGGFVNMGIASSQSSLLTSLGNKRIQSMAIGLFFSVVGLCGVLTGSVSGYLYNFLARQSLVTDSPLNPFNVLALCSAVGYFSSILLLRKFHEDGAAPTGDMVRTLLSQNPVRAVYQANLLSQPMSEGHRVEMLNRTAGNLVAGEVLQSLWNPSSRVRDGALLTLSRNSEKAADPALLSEVIRLLDIPELGMQAMAARTLGRLGIREAVPALVARLNSEDLTLVQAAVFALGLIGSPEAVPALRTLLADPRRRELRPAAAEALSKTGDWRDAPLLLPAFEQESFRICRLQCLIALTRSLLPDTRSAHPSFEAEEKLPGSELERRLKQLCSSPLWPAGADWKPSFHRLMEACDRDAFLETAAALLAAELRLFLIVPEESRTPDEELIGERFSPGGRMRDALLNGNSYLAVSLTVQLKLWAQLKYNAQEGEPRLLLLSILIAQHSLLEETRREGGIPGRLCGRPAPGS</sequence>